<evidence type="ECO:0000256" key="11">
    <source>
        <dbReference type="SAM" id="MobiDB-lite"/>
    </source>
</evidence>
<evidence type="ECO:0000256" key="5">
    <source>
        <dbReference type="ARBA" id="ARBA00022692"/>
    </source>
</evidence>
<evidence type="ECO:0000256" key="4">
    <source>
        <dbReference type="ARBA" id="ARBA00022679"/>
    </source>
</evidence>
<dbReference type="PANTHER" id="PTHR11987">
    <property type="entry name" value="ALPHA-2,8-SIALYLTRANSFERASE"/>
    <property type="match status" value="1"/>
</dbReference>
<dbReference type="Proteomes" id="UP000838412">
    <property type="component" value="Chromosome 8"/>
</dbReference>
<feature type="transmembrane region" description="Helical" evidence="12">
    <location>
        <begin position="29"/>
        <end position="46"/>
    </location>
</feature>
<dbReference type="PANTHER" id="PTHR11987:SF53">
    <property type="entry name" value="ALPHA-2,8-SIALYLTRANSFERASE 8F-LIKE"/>
    <property type="match status" value="1"/>
</dbReference>
<keyword evidence="4" id="KW-0808">Transferase</keyword>
<dbReference type="CDD" id="cd23963">
    <property type="entry name" value="GT29_ST8SIA"/>
    <property type="match status" value="1"/>
</dbReference>
<evidence type="ECO:0000256" key="12">
    <source>
        <dbReference type="SAM" id="Phobius"/>
    </source>
</evidence>
<keyword evidence="8" id="KW-0333">Golgi apparatus</keyword>
<dbReference type="OrthoDB" id="10023755at2759"/>
<dbReference type="EMBL" id="OV696693">
    <property type="protein sequence ID" value="CAH1272170.1"/>
    <property type="molecule type" value="Genomic_DNA"/>
</dbReference>
<protein>
    <submittedName>
        <fullName evidence="13">ST8SIA2 protein</fullName>
    </submittedName>
</protein>
<dbReference type="GO" id="GO:0009311">
    <property type="term" value="P:oligosaccharide metabolic process"/>
    <property type="evidence" value="ECO:0007669"/>
    <property type="project" value="TreeGrafter"/>
</dbReference>
<keyword evidence="10" id="KW-0325">Glycoprotein</keyword>
<evidence type="ECO:0000256" key="10">
    <source>
        <dbReference type="ARBA" id="ARBA00023180"/>
    </source>
</evidence>
<gene>
    <name evidence="13" type="primary">ST8SIA2</name>
    <name evidence="13" type="ORF">BLAG_LOCUS23888</name>
</gene>
<evidence type="ECO:0000256" key="7">
    <source>
        <dbReference type="ARBA" id="ARBA00022989"/>
    </source>
</evidence>
<keyword evidence="5 12" id="KW-0812">Transmembrane</keyword>
<feature type="region of interest" description="Disordered" evidence="11">
    <location>
        <begin position="74"/>
        <end position="100"/>
    </location>
</feature>
<comment type="similarity">
    <text evidence="2">Belongs to the glycosyltransferase 29 family.</text>
</comment>
<dbReference type="GO" id="GO:0006491">
    <property type="term" value="P:N-glycan processing"/>
    <property type="evidence" value="ECO:0007669"/>
    <property type="project" value="TreeGrafter"/>
</dbReference>
<dbReference type="InterPro" id="IPR038578">
    <property type="entry name" value="GT29-like_sf"/>
</dbReference>
<dbReference type="GO" id="GO:0003828">
    <property type="term" value="F:alpha-N-acetylneuraminate alpha-2,8-sialyltransferase activity"/>
    <property type="evidence" value="ECO:0007669"/>
    <property type="project" value="TreeGrafter"/>
</dbReference>
<dbReference type="Gene3D" id="3.90.1480.20">
    <property type="entry name" value="Glycosyl transferase family 29"/>
    <property type="match status" value="1"/>
</dbReference>
<feature type="compositionally biased region" description="Polar residues" evidence="11">
    <location>
        <begin position="10"/>
        <end position="20"/>
    </location>
</feature>
<keyword evidence="9 12" id="KW-0472">Membrane</keyword>
<dbReference type="Pfam" id="PF00777">
    <property type="entry name" value="Glyco_transf_29"/>
    <property type="match status" value="1"/>
</dbReference>
<feature type="compositionally biased region" description="Polar residues" evidence="11">
    <location>
        <begin position="75"/>
        <end position="89"/>
    </location>
</feature>
<evidence type="ECO:0000313" key="14">
    <source>
        <dbReference type="Proteomes" id="UP000838412"/>
    </source>
</evidence>
<evidence type="ECO:0000313" key="13">
    <source>
        <dbReference type="EMBL" id="CAH1272170.1"/>
    </source>
</evidence>
<keyword evidence="3" id="KW-0328">Glycosyltransferase</keyword>
<evidence type="ECO:0000256" key="1">
    <source>
        <dbReference type="ARBA" id="ARBA00004323"/>
    </source>
</evidence>
<proteinExistence type="inferred from homology"/>
<evidence type="ECO:0000256" key="8">
    <source>
        <dbReference type="ARBA" id="ARBA00023034"/>
    </source>
</evidence>
<dbReference type="GO" id="GO:0000139">
    <property type="term" value="C:Golgi membrane"/>
    <property type="evidence" value="ECO:0007669"/>
    <property type="project" value="UniProtKB-SubCell"/>
</dbReference>
<accession>A0A8K0F2T3</accession>
<dbReference type="AlphaFoldDB" id="A0A8K0F2T3"/>
<dbReference type="InterPro" id="IPR001675">
    <property type="entry name" value="Glyco_trans_29"/>
</dbReference>
<dbReference type="InterPro" id="IPR050943">
    <property type="entry name" value="Glycosyltr_29_Sialyltrsf"/>
</dbReference>
<feature type="region of interest" description="Disordered" evidence="11">
    <location>
        <begin position="1"/>
        <end position="22"/>
    </location>
</feature>
<keyword evidence="14" id="KW-1185">Reference proteome</keyword>
<keyword evidence="7 12" id="KW-1133">Transmembrane helix</keyword>
<comment type="subcellular location">
    <subcellularLocation>
        <location evidence="1">Golgi apparatus membrane</location>
        <topology evidence="1">Single-pass type II membrane protein</topology>
    </subcellularLocation>
</comment>
<evidence type="ECO:0000256" key="6">
    <source>
        <dbReference type="ARBA" id="ARBA00022968"/>
    </source>
</evidence>
<organism evidence="13 14">
    <name type="scientific">Branchiostoma lanceolatum</name>
    <name type="common">Common lancelet</name>
    <name type="synonym">Amphioxus lanceolatum</name>
    <dbReference type="NCBI Taxonomy" id="7740"/>
    <lineage>
        <taxon>Eukaryota</taxon>
        <taxon>Metazoa</taxon>
        <taxon>Chordata</taxon>
        <taxon>Cephalochordata</taxon>
        <taxon>Leptocardii</taxon>
        <taxon>Amphioxiformes</taxon>
        <taxon>Branchiostomatidae</taxon>
        <taxon>Branchiostoma</taxon>
    </lineage>
</organism>
<name>A0A8K0F2T3_BRALA</name>
<reference evidence="13" key="1">
    <citation type="submission" date="2022-01" db="EMBL/GenBank/DDBJ databases">
        <authorList>
            <person name="Braso-Vives M."/>
        </authorList>
    </citation>
    <scope>NUCLEOTIDE SEQUENCE</scope>
</reference>
<evidence type="ECO:0000256" key="2">
    <source>
        <dbReference type="ARBA" id="ARBA00006003"/>
    </source>
</evidence>
<evidence type="ECO:0000256" key="3">
    <source>
        <dbReference type="ARBA" id="ARBA00022676"/>
    </source>
</evidence>
<evidence type="ECO:0000256" key="9">
    <source>
        <dbReference type="ARBA" id="ARBA00023136"/>
    </source>
</evidence>
<keyword evidence="6" id="KW-0735">Signal-anchor</keyword>
<sequence>MASDPDVATRSPQDQDTSAVRSKKLGRRLQRFIAILVFFASIHFLLQRSPRLEVHTRVMQPVPRYIPVIHRKDASVQSGSRTTRPATVSTPPPAPRHIPVIHRNDTSVQPRSRTTRPATVSSPASVVSSNSSWTFNAEELTKIRNATSVLHPDVRLLTNKLGTWPVTCPRKGRRRRTSCNPPPFTYNVGNHTTCAVVGNGGILLGSHCGADIDSKDYVIRMDLPAIGGFERDVGRRTNMTILNRSTPQRIKDSSRLKNRTQDVYESRLRDINGTVLVAGTREHLALKTAMKKYHNQFSFVLLTCKDSFKTAPLLHRIASEVAPKTRTPGPPSTGQATVLTATAFCDQLYLYGFFPFQQDENKRPVPYHYYPDDSIEPIIQSKRHRMDKEYQFYKYLQQRGVLKLHVGKCDKQ</sequence>